<dbReference type="Proteomes" id="UP000593564">
    <property type="component" value="Unassembled WGS sequence"/>
</dbReference>
<feature type="region of interest" description="Disordered" evidence="1">
    <location>
        <begin position="1"/>
        <end position="30"/>
    </location>
</feature>
<accession>A0A7J7H6D8</accession>
<evidence type="ECO:0000256" key="2">
    <source>
        <dbReference type="SAM" id="Phobius"/>
    </source>
</evidence>
<feature type="transmembrane region" description="Helical" evidence="2">
    <location>
        <begin position="93"/>
        <end position="113"/>
    </location>
</feature>
<name>A0A7J7H6D8_CAMSI</name>
<evidence type="ECO:0000313" key="3">
    <source>
        <dbReference type="EMBL" id="KAF5948553.1"/>
    </source>
</evidence>
<comment type="caution">
    <text evidence="3">The sequence shown here is derived from an EMBL/GenBank/DDBJ whole genome shotgun (WGS) entry which is preliminary data.</text>
</comment>
<evidence type="ECO:0000313" key="4">
    <source>
        <dbReference type="Proteomes" id="UP000593564"/>
    </source>
</evidence>
<protein>
    <submittedName>
        <fullName evidence="3">Uncharacterized protein</fullName>
    </submittedName>
</protein>
<reference evidence="3 4" key="2">
    <citation type="submission" date="2020-07" db="EMBL/GenBank/DDBJ databases">
        <title>Genome assembly of wild tea tree DASZ reveals pedigree and selection history of tea varieties.</title>
        <authorList>
            <person name="Zhang W."/>
        </authorList>
    </citation>
    <scope>NUCLEOTIDE SEQUENCE [LARGE SCALE GENOMIC DNA]</scope>
    <source>
        <strain evidence="4">cv. G240</strain>
        <tissue evidence="3">Leaf</tissue>
    </source>
</reference>
<keyword evidence="4" id="KW-1185">Reference proteome</keyword>
<gene>
    <name evidence="3" type="ORF">HYC85_014510</name>
</gene>
<feature type="transmembrane region" description="Helical" evidence="2">
    <location>
        <begin position="61"/>
        <end position="81"/>
    </location>
</feature>
<keyword evidence="2" id="KW-0472">Membrane</keyword>
<evidence type="ECO:0000256" key="1">
    <source>
        <dbReference type="SAM" id="MobiDB-lite"/>
    </source>
</evidence>
<reference evidence="4" key="1">
    <citation type="journal article" date="2020" name="Nat. Commun.">
        <title>Genome assembly of wild tea tree DASZ reveals pedigree and selection history of tea varieties.</title>
        <authorList>
            <person name="Zhang W."/>
            <person name="Zhang Y."/>
            <person name="Qiu H."/>
            <person name="Guo Y."/>
            <person name="Wan H."/>
            <person name="Zhang X."/>
            <person name="Scossa F."/>
            <person name="Alseekh S."/>
            <person name="Zhang Q."/>
            <person name="Wang P."/>
            <person name="Xu L."/>
            <person name="Schmidt M.H."/>
            <person name="Jia X."/>
            <person name="Li D."/>
            <person name="Zhu A."/>
            <person name="Guo F."/>
            <person name="Chen W."/>
            <person name="Ni D."/>
            <person name="Usadel B."/>
            <person name="Fernie A.R."/>
            <person name="Wen W."/>
        </authorList>
    </citation>
    <scope>NUCLEOTIDE SEQUENCE [LARGE SCALE GENOMIC DNA]</scope>
    <source>
        <strain evidence="4">cv. G240</strain>
    </source>
</reference>
<dbReference type="AlphaFoldDB" id="A0A7J7H6D8"/>
<sequence length="115" mass="12466">MGSKQNDLDPPSLQSESAPPLSPQSSDKHMELSSKLETILSHKEVPLFHRLQSATWIELKLLFKLVAPAIFVYLVSFGMSTSTQIFSGHLGNLELAAASLGNNGIQLFAFGLLGK</sequence>
<dbReference type="EMBL" id="JACBKZ010000006">
    <property type="protein sequence ID" value="KAF5948553.1"/>
    <property type="molecule type" value="Genomic_DNA"/>
</dbReference>
<keyword evidence="2" id="KW-1133">Transmembrane helix</keyword>
<organism evidence="3 4">
    <name type="scientific">Camellia sinensis</name>
    <name type="common">Tea plant</name>
    <name type="synonym">Thea sinensis</name>
    <dbReference type="NCBI Taxonomy" id="4442"/>
    <lineage>
        <taxon>Eukaryota</taxon>
        <taxon>Viridiplantae</taxon>
        <taxon>Streptophyta</taxon>
        <taxon>Embryophyta</taxon>
        <taxon>Tracheophyta</taxon>
        <taxon>Spermatophyta</taxon>
        <taxon>Magnoliopsida</taxon>
        <taxon>eudicotyledons</taxon>
        <taxon>Gunneridae</taxon>
        <taxon>Pentapetalae</taxon>
        <taxon>asterids</taxon>
        <taxon>Ericales</taxon>
        <taxon>Theaceae</taxon>
        <taxon>Camellia</taxon>
    </lineage>
</organism>
<proteinExistence type="predicted"/>
<keyword evidence="2" id="KW-0812">Transmembrane</keyword>